<sequence>MLVDYHIHTLFSDGICSHEEIVERAISLGVDSIGFSDHYGFYPNDWTASVDIIPEMVSEVLRCKKKYTGQIQILLGLEVDYYPDKVKETREVIEAYPFDYVMGSIHHIDGENFDSDPNHNIYKKNSIDFLYQRYYELLSEAVCSGLFNIISHPDLIKKYNYIPSIDLTKVYNDLADLLVANNIFAEYNTSGLSRPCQDFFPSDEIVSIFLKKGVKFIVGSDTHKLEHLLRNYQEAIRRLKVLGVDKLYRYDGLPISIGDFQLK</sequence>
<accession>A0AC61NE13</accession>
<gene>
    <name evidence="1" type="ORF">K4L44_14780</name>
</gene>
<protein>
    <submittedName>
        <fullName evidence="1">Histidinol-phosphatase</fullName>
    </submittedName>
</protein>
<dbReference type="EMBL" id="CP081303">
    <property type="protein sequence ID" value="QZE13810.1"/>
    <property type="molecule type" value="Genomic_DNA"/>
</dbReference>
<evidence type="ECO:0000313" key="2">
    <source>
        <dbReference type="Proteomes" id="UP000826212"/>
    </source>
</evidence>
<name>A0AC61NE13_9BACT</name>
<reference evidence="1" key="1">
    <citation type="submission" date="2021-08" db="EMBL/GenBank/DDBJ databases">
        <title>Novel anaerobic bacterium isolated from sea squirt in East Sea, Republic of Korea.</title>
        <authorList>
            <person name="Nguyen T.H."/>
            <person name="Li Z."/>
            <person name="Lee Y.-J."/>
            <person name="Ko J."/>
            <person name="Kim S.-G."/>
        </authorList>
    </citation>
    <scope>NUCLEOTIDE SEQUENCE</scope>
    <source>
        <strain evidence="1">KCTC 25031</strain>
    </source>
</reference>
<keyword evidence="2" id="KW-1185">Reference proteome</keyword>
<proteinExistence type="predicted"/>
<organism evidence="1 2">
    <name type="scientific">Halosquirtibacter laminarini</name>
    <dbReference type="NCBI Taxonomy" id="3374600"/>
    <lineage>
        <taxon>Bacteria</taxon>
        <taxon>Pseudomonadati</taxon>
        <taxon>Bacteroidota</taxon>
        <taxon>Bacteroidia</taxon>
        <taxon>Marinilabiliales</taxon>
        <taxon>Prolixibacteraceae</taxon>
        <taxon>Halosquirtibacter</taxon>
    </lineage>
</organism>
<dbReference type="Proteomes" id="UP000826212">
    <property type="component" value="Chromosome"/>
</dbReference>
<evidence type="ECO:0000313" key="1">
    <source>
        <dbReference type="EMBL" id="QZE13810.1"/>
    </source>
</evidence>